<proteinExistence type="predicted"/>
<evidence type="ECO:0000256" key="1">
    <source>
        <dbReference type="SAM" id="MobiDB-lite"/>
    </source>
</evidence>
<name>A0AB74D252_9BURK</name>
<reference evidence="2 3" key="1">
    <citation type="submission" date="2018-08" db="EMBL/GenBank/DDBJ databases">
        <title>Comparative analysis of Burkholderia isolates from Puerto Rico.</title>
        <authorList>
            <person name="Hall C."/>
            <person name="Sahl J."/>
            <person name="Wagner D."/>
        </authorList>
    </citation>
    <scope>NUCLEOTIDE SEQUENCE [LARGE SCALE GENOMIC DNA]</scope>
    <source>
        <strain evidence="2 3">Bp8964</strain>
    </source>
</reference>
<comment type="caution">
    <text evidence="2">The sequence shown here is derived from an EMBL/GenBank/DDBJ whole genome shotgun (WGS) entry which is preliminary data.</text>
</comment>
<dbReference type="AlphaFoldDB" id="A0AB74D252"/>
<protein>
    <submittedName>
        <fullName evidence="2">Uncharacterized protein</fullName>
    </submittedName>
</protein>
<dbReference type="EMBL" id="QTNY01000022">
    <property type="protein sequence ID" value="RQP72246.1"/>
    <property type="molecule type" value="Genomic_DNA"/>
</dbReference>
<dbReference type="Proteomes" id="UP000273734">
    <property type="component" value="Unassembled WGS sequence"/>
</dbReference>
<organism evidence="2 3">
    <name type="scientific">Burkholderia ubonensis</name>
    <dbReference type="NCBI Taxonomy" id="101571"/>
    <lineage>
        <taxon>Bacteria</taxon>
        <taxon>Pseudomonadati</taxon>
        <taxon>Pseudomonadota</taxon>
        <taxon>Betaproteobacteria</taxon>
        <taxon>Burkholderiales</taxon>
        <taxon>Burkholderiaceae</taxon>
        <taxon>Burkholderia</taxon>
        <taxon>Burkholderia cepacia complex</taxon>
    </lineage>
</organism>
<feature type="region of interest" description="Disordered" evidence="1">
    <location>
        <begin position="1"/>
        <end position="32"/>
    </location>
</feature>
<sequence>MRRRGFAARLRTRTRAAPGRREQAASHTPPARLPRFAMAFLRCNHSRTNVACSRRKPLSDGRGAIHA</sequence>
<evidence type="ECO:0000313" key="3">
    <source>
        <dbReference type="Proteomes" id="UP000273734"/>
    </source>
</evidence>
<feature type="compositionally biased region" description="Basic residues" evidence="1">
    <location>
        <begin position="1"/>
        <end position="14"/>
    </location>
</feature>
<gene>
    <name evidence="2" type="ORF">DF015_26905</name>
</gene>
<evidence type="ECO:0000313" key="2">
    <source>
        <dbReference type="EMBL" id="RQP72246.1"/>
    </source>
</evidence>
<accession>A0AB74D252</accession>